<evidence type="ECO:0000313" key="5">
    <source>
        <dbReference type="Proteomes" id="UP001153269"/>
    </source>
</evidence>
<reference evidence="4" key="1">
    <citation type="submission" date="2020-03" db="EMBL/GenBank/DDBJ databases">
        <authorList>
            <person name="Weist P."/>
        </authorList>
    </citation>
    <scope>NUCLEOTIDE SEQUENCE</scope>
</reference>
<feature type="region of interest" description="Disordered" evidence="2">
    <location>
        <begin position="525"/>
        <end position="560"/>
    </location>
</feature>
<gene>
    <name evidence="4" type="ORF">PLEPLA_LOCUS3578</name>
</gene>
<feature type="compositionally biased region" description="Low complexity" evidence="2">
    <location>
        <begin position="304"/>
        <end position="323"/>
    </location>
</feature>
<feature type="domain" description="Tantalus-like" evidence="3">
    <location>
        <begin position="612"/>
        <end position="669"/>
    </location>
</feature>
<dbReference type="PANTHER" id="PTHR14522">
    <property type="entry name" value="EMO2-RELATED"/>
    <property type="match status" value="1"/>
</dbReference>
<comment type="caution">
    <text evidence="4">The sequence shown here is derived from an EMBL/GenBank/DDBJ whole genome shotgun (WGS) entry which is preliminary data.</text>
</comment>
<dbReference type="InterPro" id="IPR028149">
    <property type="entry name" value="Tantalus-like"/>
</dbReference>
<dbReference type="PRINTS" id="PR01217">
    <property type="entry name" value="PRICHEXTENSN"/>
</dbReference>
<dbReference type="AlphaFoldDB" id="A0A9N7Y2R4"/>
<dbReference type="PANTHER" id="PTHR14522:SF2">
    <property type="entry name" value="PROLINE-RICH PROTEIN 14"/>
    <property type="match status" value="1"/>
</dbReference>
<evidence type="ECO:0000256" key="1">
    <source>
        <dbReference type="ARBA" id="ARBA00022553"/>
    </source>
</evidence>
<feature type="region of interest" description="Disordered" evidence="2">
    <location>
        <begin position="258"/>
        <end position="277"/>
    </location>
</feature>
<proteinExistence type="predicted"/>
<dbReference type="InterPro" id="IPR026320">
    <property type="entry name" value="PRR14"/>
</dbReference>
<feature type="compositionally biased region" description="Basic and acidic residues" evidence="2">
    <location>
        <begin position="8"/>
        <end position="33"/>
    </location>
</feature>
<name>A0A9N7Y2R4_PLEPL</name>
<dbReference type="Pfam" id="PF15386">
    <property type="entry name" value="Tantalus"/>
    <property type="match status" value="1"/>
</dbReference>
<feature type="compositionally biased region" description="Basic and acidic residues" evidence="2">
    <location>
        <begin position="329"/>
        <end position="343"/>
    </location>
</feature>
<feature type="region of interest" description="Disordered" evidence="2">
    <location>
        <begin position="81"/>
        <end position="105"/>
    </location>
</feature>
<evidence type="ECO:0000256" key="2">
    <source>
        <dbReference type="SAM" id="MobiDB-lite"/>
    </source>
</evidence>
<evidence type="ECO:0000313" key="4">
    <source>
        <dbReference type="EMBL" id="CAB1415860.1"/>
    </source>
</evidence>
<keyword evidence="5" id="KW-1185">Reference proteome</keyword>
<dbReference type="Proteomes" id="UP001153269">
    <property type="component" value="Unassembled WGS sequence"/>
</dbReference>
<keyword evidence="1" id="KW-0597">Phosphoprotein</keyword>
<evidence type="ECO:0000259" key="3">
    <source>
        <dbReference type="Pfam" id="PF15386"/>
    </source>
</evidence>
<feature type="compositionally biased region" description="Low complexity" evidence="2">
    <location>
        <begin position="91"/>
        <end position="105"/>
    </location>
</feature>
<feature type="compositionally biased region" description="Basic residues" evidence="2">
    <location>
        <begin position="260"/>
        <end position="270"/>
    </location>
</feature>
<protein>
    <recommendedName>
        <fullName evidence="3">Tantalus-like domain-containing protein</fullName>
    </recommendedName>
</protein>
<accession>A0A9N7Y2R4</accession>
<feature type="region of interest" description="Disordered" evidence="2">
    <location>
        <begin position="304"/>
        <end position="359"/>
    </location>
</feature>
<feature type="compositionally biased region" description="Polar residues" evidence="2">
    <location>
        <begin position="533"/>
        <end position="542"/>
    </location>
</feature>
<sequence length="743" mass="81743">MAAISRSELMEQHQDGRDKEKRPEKLHHEREDLTETNGPSGLRTVSIMLSQPLTQTEIDNRRQVLSAVTPPPVLSLVEPTGVFSSSPPPSARSLSPPHTLLSSPSSFTRIRPLSPPNPMFLTSSPPVPLSHLSSSTSLSTPIPPAPPFVSHPLPPYLLSPHSLYHPPSFSSAPHPPHVHHHSSCLVSPIPSSLCSPVSSSTVHFPPSIPPPPPPPPPHPTCCSCSSLLPRLLSAHRLEVRRLLRGALASLGRRLDTLERRSRKNRQKKKSMTGGGAWCQAPAASPAASFSYSCISAVLPPVSSSLSSSVTSESEESSTSPALSVFDQSEQGRGERGGHEDEVRRRKRKNKDVEEEEEEDAGRFVGQMVVSFRGAGAEKEEGPITLHNFKHKKHRGGGTSQSGKTVSVVRQNGYRPLLLHGVLSSSSQDDVHLLQSAQSLQTCSQSEAFAVSPSQWWFSDVTPRLTSNLSAFGLWLRSSSSSFNPASMLRFSVVTVETIMDSVRGGTCGNPPRPLKDWSAPPSVSSDHCYVRTPSPSRTFSAQRQHKQRSTRSPRLPWRRPLPLPPCSANGLSAPFTGSQSVASTEFLNSKGELSKRVSEIRIRRTTPRETLLTPMGLPKVKRLKKKEFSLEEIYTNKNYKSPTTNRSLETIFEEPREKDGALLLIGQQRRRRVLLFPDFTQPRKRKRPQGAWFPGGTFPRKRAAARRHCHGEGCGEDDMDLDVMLVERLSALEDFLTQQGLDV</sequence>
<dbReference type="EMBL" id="CADEAL010000177">
    <property type="protein sequence ID" value="CAB1415860.1"/>
    <property type="molecule type" value="Genomic_DNA"/>
</dbReference>
<feature type="region of interest" description="Disordered" evidence="2">
    <location>
        <begin position="1"/>
        <end position="44"/>
    </location>
</feature>
<organism evidence="4 5">
    <name type="scientific">Pleuronectes platessa</name>
    <name type="common">European plaice</name>
    <dbReference type="NCBI Taxonomy" id="8262"/>
    <lineage>
        <taxon>Eukaryota</taxon>
        <taxon>Metazoa</taxon>
        <taxon>Chordata</taxon>
        <taxon>Craniata</taxon>
        <taxon>Vertebrata</taxon>
        <taxon>Euteleostomi</taxon>
        <taxon>Actinopterygii</taxon>
        <taxon>Neopterygii</taxon>
        <taxon>Teleostei</taxon>
        <taxon>Neoteleostei</taxon>
        <taxon>Acanthomorphata</taxon>
        <taxon>Carangaria</taxon>
        <taxon>Pleuronectiformes</taxon>
        <taxon>Pleuronectoidei</taxon>
        <taxon>Pleuronectidae</taxon>
        <taxon>Pleuronectes</taxon>
    </lineage>
</organism>